<dbReference type="Pfam" id="PF07690">
    <property type="entry name" value="MFS_1"/>
    <property type="match status" value="1"/>
</dbReference>
<organism evidence="7 8">
    <name type="scientific">Streptococcus suis</name>
    <dbReference type="NCBI Taxonomy" id="1307"/>
    <lineage>
        <taxon>Bacteria</taxon>
        <taxon>Bacillati</taxon>
        <taxon>Bacillota</taxon>
        <taxon>Bacilli</taxon>
        <taxon>Lactobacillales</taxon>
        <taxon>Streptococcaceae</taxon>
        <taxon>Streptococcus</taxon>
    </lineage>
</organism>
<dbReference type="PANTHER" id="PTHR23513:SF6">
    <property type="entry name" value="MAJOR FACILITATOR SUPERFAMILY ASSOCIATED DOMAIN-CONTAINING PROTEIN"/>
    <property type="match status" value="1"/>
</dbReference>
<feature type="transmembrane region" description="Helical" evidence="6">
    <location>
        <begin position="98"/>
        <end position="123"/>
    </location>
</feature>
<name>A0A0Z8JFY0_STRSU</name>
<dbReference type="PANTHER" id="PTHR23513">
    <property type="entry name" value="INTEGRAL MEMBRANE EFFLUX PROTEIN-RELATED"/>
    <property type="match status" value="1"/>
</dbReference>
<feature type="transmembrane region" description="Helical" evidence="6">
    <location>
        <begin position="252"/>
        <end position="273"/>
    </location>
</feature>
<evidence type="ECO:0000256" key="4">
    <source>
        <dbReference type="ARBA" id="ARBA00022989"/>
    </source>
</evidence>
<evidence type="ECO:0000256" key="6">
    <source>
        <dbReference type="SAM" id="Phobius"/>
    </source>
</evidence>
<feature type="transmembrane region" description="Helical" evidence="6">
    <location>
        <begin position="41"/>
        <end position="61"/>
    </location>
</feature>
<keyword evidence="5 6" id="KW-0472">Membrane</keyword>
<proteinExistence type="predicted"/>
<comment type="subcellular location">
    <subcellularLocation>
        <location evidence="1">Cell membrane</location>
        <topology evidence="1">Multi-pass membrane protein</topology>
    </subcellularLocation>
</comment>
<dbReference type="EMBL" id="FIMD01000015">
    <property type="protein sequence ID" value="CYX86964.1"/>
    <property type="molecule type" value="Genomic_DNA"/>
</dbReference>
<evidence type="ECO:0000256" key="1">
    <source>
        <dbReference type="ARBA" id="ARBA00004651"/>
    </source>
</evidence>
<dbReference type="CDD" id="cd06173">
    <property type="entry name" value="MFS_MefA_like"/>
    <property type="match status" value="1"/>
</dbReference>
<dbReference type="SUPFAM" id="SSF103473">
    <property type="entry name" value="MFS general substrate transporter"/>
    <property type="match status" value="1"/>
</dbReference>
<dbReference type="Gene3D" id="1.20.1250.20">
    <property type="entry name" value="MFS general substrate transporter like domains"/>
    <property type="match status" value="1"/>
</dbReference>
<dbReference type="GO" id="GO:0005886">
    <property type="term" value="C:plasma membrane"/>
    <property type="evidence" value="ECO:0007669"/>
    <property type="project" value="UniProtKB-SubCell"/>
</dbReference>
<reference evidence="7 8" key="1">
    <citation type="submission" date="2016-02" db="EMBL/GenBank/DDBJ databases">
        <authorList>
            <consortium name="Pathogen Informatics"/>
        </authorList>
    </citation>
    <scope>NUCLEOTIDE SEQUENCE [LARGE SCALE GENOMIC DNA]</scope>
    <source>
        <strain evidence="7 8">SS999</strain>
    </source>
</reference>
<feature type="transmembrane region" description="Helical" evidence="6">
    <location>
        <begin position="217"/>
        <end position="240"/>
    </location>
</feature>
<evidence type="ECO:0000313" key="7">
    <source>
        <dbReference type="EMBL" id="CYX86964.1"/>
    </source>
</evidence>
<dbReference type="InterPro" id="IPR036259">
    <property type="entry name" value="MFS_trans_sf"/>
</dbReference>
<dbReference type="InterPro" id="IPR011701">
    <property type="entry name" value="MFS"/>
</dbReference>
<feature type="transmembrane region" description="Helical" evidence="6">
    <location>
        <begin position="73"/>
        <end position="92"/>
    </location>
</feature>
<accession>A0A0Z8JFY0</accession>
<dbReference type="RefSeq" id="WP_228475166.1">
    <property type="nucleotide sequence ID" value="NZ_CEED01000006.1"/>
</dbReference>
<sequence>MDINKKTFYTITFGEFISNIGDRFQKIAFPILIYKEFHSSFAMGGMVIIELLPQLLLGFVMGYLLDNFNKKKILLWSTFIPAVLCSLIPLFSKYSVSIFFYYIIAFLLPLFSTLFQTGFSVITPALFEKKELQKYNSQFQGVRTISKLISPALAGLLMLKFNINSIFFINSASFLLLFLSILISYIPNQVKKEDGNDDMKEIFTGFKENFTNIRLRVSLLFTIVVNIAMLGFNATIVYYLQDQLKLSNSLVGLVYSIAGFGSLIAVTILSTYLKKKRYLYIDEYINDDHTTCYYGKWHSRKLDIFWNLLFNLEWIDHNSFCINYNNTATRKY</sequence>
<gene>
    <name evidence="7" type="primary">bacE</name>
    <name evidence="7" type="ORF">ERS132536_01748</name>
</gene>
<evidence type="ECO:0000256" key="5">
    <source>
        <dbReference type="ARBA" id="ARBA00023136"/>
    </source>
</evidence>
<protein>
    <submittedName>
        <fullName evidence="7">Permease</fullName>
    </submittedName>
</protein>
<keyword evidence="2" id="KW-1003">Cell membrane</keyword>
<dbReference type="Proteomes" id="UP000075182">
    <property type="component" value="Unassembled WGS sequence"/>
</dbReference>
<evidence type="ECO:0000313" key="8">
    <source>
        <dbReference type="Proteomes" id="UP000075182"/>
    </source>
</evidence>
<evidence type="ECO:0000256" key="3">
    <source>
        <dbReference type="ARBA" id="ARBA00022692"/>
    </source>
</evidence>
<feature type="transmembrane region" description="Helical" evidence="6">
    <location>
        <begin position="167"/>
        <end position="186"/>
    </location>
</feature>
<dbReference type="AlphaFoldDB" id="A0A0Z8JFY0"/>
<evidence type="ECO:0000256" key="2">
    <source>
        <dbReference type="ARBA" id="ARBA00022475"/>
    </source>
</evidence>
<keyword evidence="4 6" id="KW-1133">Transmembrane helix</keyword>
<keyword evidence="3 6" id="KW-0812">Transmembrane</keyword>
<dbReference type="GO" id="GO:0022857">
    <property type="term" value="F:transmembrane transporter activity"/>
    <property type="evidence" value="ECO:0007669"/>
    <property type="project" value="InterPro"/>
</dbReference>